<evidence type="ECO:0000256" key="1">
    <source>
        <dbReference type="SAM" id="Phobius"/>
    </source>
</evidence>
<keyword evidence="1" id="KW-0812">Transmembrane</keyword>
<proteinExistence type="predicted"/>
<reference evidence="2 3" key="1">
    <citation type="submission" date="2016-07" db="EMBL/GenBank/DDBJ databases">
        <title>Multiple horizontal gene transfer events from other fungi enriched the ability of initially mycotrophic Trichoderma (Ascomycota) to feed on dead plant biomass.</title>
        <authorList>
            <consortium name="DOE Joint Genome Institute"/>
            <person name="Aerts A."/>
            <person name="Atanasova L."/>
            <person name="Chenthamara K."/>
            <person name="Zhang J."/>
            <person name="Grujic M."/>
            <person name="Henrissat B."/>
            <person name="Kuo A."/>
            <person name="Salamov A."/>
            <person name="Lipzen A."/>
            <person name="Labutti K."/>
            <person name="Barry K."/>
            <person name="Miao Y."/>
            <person name="Rahimi M.J."/>
            <person name="Shen Q."/>
            <person name="Grigoriev I.V."/>
            <person name="Kubicek C.P."/>
            <person name="Druzhinina I.S."/>
        </authorList>
    </citation>
    <scope>NUCLEOTIDE SEQUENCE [LARGE SCALE GENOMIC DNA]</scope>
    <source>
        <strain evidence="2 3">CBS 226.95</strain>
    </source>
</reference>
<evidence type="ECO:0000313" key="2">
    <source>
        <dbReference type="EMBL" id="PTB51445.1"/>
    </source>
</evidence>
<keyword evidence="3" id="KW-1185">Reference proteome</keyword>
<accession>A0A2T4A2Z6</accession>
<keyword evidence="1" id="KW-0472">Membrane</keyword>
<dbReference type="AlphaFoldDB" id="A0A2T4A2Z6"/>
<dbReference type="RefSeq" id="XP_024771122.1">
    <property type="nucleotide sequence ID" value="XM_024913724.1"/>
</dbReference>
<dbReference type="Proteomes" id="UP000241690">
    <property type="component" value="Unassembled WGS sequence"/>
</dbReference>
<sequence>MDDRRSSSAHTIKSTASRRRLCCCCCRRTRISAGRRIGYRLFGISTLLVICSQCALSRWQKTLGLYSPRYTYSGCIVQDNSPDARQ</sequence>
<dbReference type="GeneID" id="36622287"/>
<name>A0A2T4A2Z6_TRIHA</name>
<keyword evidence="1" id="KW-1133">Transmembrane helix</keyword>
<organism evidence="2 3">
    <name type="scientific">Trichoderma harzianum CBS 226.95</name>
    <dbReference type="NCBI Taxonomy" id="983964"/>
    <lineage>
        <taxon>Eukaryota</taxon>
        <taxon>Fungi</taxon>
        <taxon>Dikarya</taxon>
        <taxon>Ascomycota</taxon>
        <taxon>Pezizomycotina</taxon>
        <taxon>Sordariomycetes</taxon>
        <taxon>Hypocreomycetidae</taxon>
        <taxon>Hypocreales</taxon>
        <taxon>Hypocreaceae</taxon>
        <taxon>Trichoderma</taxon>
    </lineage>
</organism>
<dbReference type="EMBL" id="KZ679686">
    <property type="protein sequence ID" value="PTB51445.1"/>
    <property type="molecule type" value="Genomic_DNA"/>
</dbReference>
<gene>
    <name evidence="2" type="ORF">M431DRAFT_242250</name>
</gene>
<evidence type="ECO:0000313" key="3">
    <source>
        <dbReference type="Proteomes" id="UP000241690"/>
    </source>
</evidence>
<protein>
    <submittedName>
        <fullName evidence="2">Uncharacterized protein</fullName>
    </submittedName>
</protein>
<feature type="transmembrane region" description="Helical" evidence="1">
    <location>
        <begin position="37"/>
        <end position="59"/>
    </location>
</feature>